<feature type="domain" description="CBS" evidence="3">
    <location>
        <begin position="107"/>
        <end position="166"/>
    </location>
</feature>
<dbReference type="PANTHER" id="PTHR43080">
    <property type="entry name" value="CBS DOMAIN-CONTAINING PROTEIN CBSX3, MITOCHONDRIAL"/>
    <property type="match status" value="1"/>
</dbReference>
<feature type="domain" description="CBS" evidence="3">
    <location>
        <begin position="10"/>
        <end position="80"/>
    </location>
</feature>
<keyword evidence="1 2" id="KW-0129">CBS domain</keyword>
<dbReference type="STRING" id="1121432.SAMN02745219_00222"/>
<dbReference type="Gene3D" id="3.10.580.10">
    <property type="entry name" value="CBS-domain"/>
    <property type="match status" value="1"/>
</dbReference>
<organism evidence="4 5">
    <name type="scientific">Desulfofundulus thermosubterraneus DSM 16057</name>
    <dbReference type="NCBI Taxonomy" id="1121432"/>
    <lineage>
        <taxon>Bacteria</taxon>
        <taxon>Bacillati</taxon>
        <taxon>Bacillota</taxon>
        <taxon>Clostridia</taxon>
        <taxon>Eubacteriales</taxon>
        <taxon>Peptococcaceae</taxon>
        <taxon>Desulfofundulus</taxon>
    </lineage>
</organism>
<reference evidence="5" key="1">
    <citation type="submission" date="2016-11" db="EMBL/GenBank/DDBJ databases">
        <authorList>
            <person name="Varghese N."/>
            <person name="Submissions S."/>
        </authorList>
    </citation>
    <scope>NUCLEOTIDE SEQUENCE [LARGE SCALE GENOMIC DNA]</scope>
    <source>
        <strain evidence="5">DSM 16057</strain>
    </source>
</reference>
<dbReference type="InterPro" id="IPR000644">
    <property type="entry name" value="CBS_dom"/>
</dbReference>
<evidence type="ECO:0000313" key="5">
    <source>
        <dbReference type="Proteomes" id="UP000184529"/>
    </source>
</evidence>
<evidence type="ECO:0000256" key="1">
    <source>
        <dbReference type="ARBA" id="ARBA00023122"/>
    </source>
</evidence>
<name>A0A1M6AP49_9FIRM</name>
<protein>
    <submittedName>
        <fullName evidence="4">CBS domain-containing protein</fullName>
    </submittedName>
</protein>
<dbReference type="EMBL" id="FQZM01000003">
    <property type="protein sequence ID" value="SHI38242.1"/>
    <property type="molecule type" value="Genomic_DNA"/>
</dbReference>
<sequence>MLSLKARDIMIPIEQFTTITADATLHEGIQALRQSFHREGRPWHGHRILIVLNENGNLEGILTLRGILTAVGLYDLIKDPLFKSESWSWYFLRKLREGSRMRVRDIMRPVPVATVQADDELLDIVRTFLKHNVNSLPVLDRGCLLGVVRTVDVFRVLSDYYLGLEEKNG</sequence>
<accession>A0A1M6AP49</accession>
<dbReference type="OrthoDB" id="1787337at2"/>
<dbReference type="PROSITE" id="PS51371">
    <property type="entry name" value="CBS"/>
    <property type="match status" value="2"/>
</dbReference>
<dbReference type="Proteomes" id="UP000184529">
    <property type="component" value="Unassembled WGS sequence"/>
</dbReference>
<dbReference type="InterPro" id="IPR046342">
    <property type="entry name" value="CBS_dom_sf"/>
</dbReference>
<dbReference type="InterPro" id="IPR051257">
    <property type="entry name" value="Diverse_CBS-Domain"/>
</dbReference>
<evidence type="ECO:0000256" key="2">
    <source>
        <dbReference type="PROSITE-ProRule" id="PRU00703"/>
    </source>
</evidence>
<dbReference type="Pfam" id="PF00571">
    <property type="entry name" value="CBS"/>
    <property type="match status" value="2"/>
</dbReference>
<dbReference type="RefSeq" id="WP_084061936.1">
    <property type="nucleotide sequence ID" value="NZ_FQZM01000003.1"/>
</dbReference>
<proteinExistence type="predicted"/>
<evidence type="ECO:0000313" key="4">
    <source>
        <dbReference type="EMBL" id="SHI38242.1"/>
    </source>
</evidence>
<evidence type="ECO:0000259" key="3">
    <source>
        <dbReference type="PROSITE" id="PS51371"/>
    </source>
</evidence>
<dbReference type="PANTHER" id="PTHR43080:SF2">
    <property type="entry name" value="CBS DOMAIN-CONTAINING PROTEIN"/>
    <property type="match status" value="1"/>
</dbReference>
<gene>
    <name evidence="4" type="ORF">SAMN02745219_00222</name>
</gene>
<dbReference type="SUPFAM" id="SSF54631">
    <property type="entry name" value="CBS-domain pair"/>
    <property type="match status" value="1"/>
</dbReference>
<dbReference type="AlphaFoldDB" id="A0A1M6AP49"/>
<keyword evidence="5" id="KW-1185">Reference proteome</keyword>
<dbReference type="SMART" id="SM00116">
    <property type="entry name" value="CBS"/>
    <property type="match status" value="2"/>
</dbReference>